<sequence>MIIAELKNGIYRDNYSIDITFPVDEESMMEQLSGINISDSNIADCHVAKISGDIPALCVLENNCINVDEMNYLARRIDSFDYYELAKFQGAIAREGICTMKDLINLTFNLHNYTVVTDFLNLKNIGRNHYLDKNIGCPASEMERLDFETMGRNLLSSGDGKVTPYGVVFCNSLPMEEVYNGKMFPDYDYTSDYVLKLEMMRKGSQSTSPEKVWLYLPTSKACILKALLHLGADTYNDLTFQCVDSMSLSESFMDHLSLMDNIGEINELSKIIHELDPEEIKKLEAVIDYTQAKTTDEMIELAKNLDSFFFIEGISNVEQYGRHMIIESGHFEYDSELESYIDFEKYGQDRLKHEQGCFTSYGYICRTDSMEEVCELYEQQEENTQRMGGM</sequence>
<dbReference type="Gene3D" id="1.10.10.1190">
    <property type="entry name" value="Antirestriction protein ArdA, domain 3"/>
    <property type="match status" value="1"/>
</dbReference>
<dbReference type="GO" id="GO:0004812">
    <property type="term" value="F:aminoacyl-tRNA ligase activity"/>
    <property type="evidence" value="ECO:0007669"/>
    <property type="project" value="UniProtKB-KW"/>
</dbReference>
<dbReference type="RefSeq" id="WP_075365320.1">
    <property type="nucleotide sequence ID" value="NZ_MLBF01000019.1"/>
</dbReference>
<organism evidence="1 2">
    <name type="scientific">Desulfosporosinus metallidurans</name>
    <dbReference type="NCBI Taxonomy" id="1888891"/>
    <lineage>
        <taxon>Bacteria</taxon>
        <taxon>Bacillati</taxon>
        <taxon>Bacillota</taxon>
        <taxon>Clostridia</taxon>
        <taxon>Eubacteriales</taxon>
        <taxon>Desulfitobacteriaceae</taxon>
        <taxon>Desulfosporosinus</taxon>
    </lineage>
</organism>
<name>A0A1Q8QVR8_9FIRM</name>
<keyword evidence="1" id="KW-0030">Aminoacyl-tRNA synthetase</keyword>
<dbReference type="OrthoDB" id="9813511at2"/>
<dbReference type="Pfam" id="PF07275">
    <property type="entry name" value="ArdA"/>
    <property type="match status" value="1"/>
</dbReference>
<protein>
    <submittedName>
        <fullName evidence="1">Seryl-tRNA synthetase</fullName>
    </submittedName>
</protein>
<proteinExistence type="predicted"/>
<gene>
    <name evidence="1" type="ORF">DSOL_2759</name>
</gene>
<keyword evidence="2" id="KW-1185">Reference proteome</keyword>
<dbReference type="STRING" id="1888891.DSOL_2759"/>
<dbReference type="InterPro" id="IPR041893">
    <property type="entry name" value="ArdA_dom3"/>
</dbReference>
<dbReference type="InterPro" id="IPR009899">
    <property type="entry name" value="ArdA"/>
</dbReference>
<accession>A0A1Q8QVR8</accession>
<dbReference type="AlphaFoldDB" id="A0A1Q8QVR8"/>
<evidence type="ECO:0000313" key="2">
    <source>
        <dbReference type="Proteomes" id="UP000186102"/>
    </source>
</evidence>
<dbReference type="Proteomes" id="UP000186102">
    <property type="component" value="Unassembled WGS sequence"/>
</dbReference>
<dbReference type="EMBL" id="MLBF01000019">
    <property type="protein sequence ID" value="OLN31420.1"/>
    <property type="molecule type" value="Genomic_DNA"/>
</dbReference>
<reference evidence="1 2" key="1">
    <citation type="submission" date="2016-09" db="EMBL/GenBank/DDBJ databases">
        <title>Complete genome of Desulfosporosinus sp. OL.</title>
        <authorList>
            <person name="Mardanov A."/>
            <person name="Beletsky A."/>
            <person name="Panova A."/>
            <person name="Karnachuk O."/>
            <person name="Ravin N."/>
        </authorList>
    </citation>
    <scope>NUCLEOTIDE SEQUENCE [LARGE SCALE GENOMIC DNA]</scope>
    <source>
        <strain evidence="1 2">OL</strain>
    </source>
</reference>
<evidence type="ECO:0000313" key="1">
    <source>
        <dbReference type="EMBL" id="OLN31420.1"/>
    </source>
</evidence>
<keyword evidence="1" id="KW-0436">Ligase</keyword>
<comment type="caution">
    <text evidence="1">The sequence shown here is derived from an EMBL/GenBank/DDBJ whole genome shotgun (WGS) entry which is preliminary data.</text>
</comment>